<dbReference type="Pfam" id="PF19630">
    <property type="entry name" value="DUF6134"/>
    <property type="match status" value="1"/>
</dbReference>
<evidence type="ECO:0000313" key="3">
    <source>
        <dbReference type="Proteomes" id="UP001596422"/>
    </source>
</evidence>
<evidence type="ECO:0000313" key="2">
    <source>
        <dbReference type="EMBL" id="MFC6669179.1"/>
    </source>
</evidence>
<dbReference type="RefSeq" id="WP_379907757.1">
    <property type="nucleotide sequence ID" value="NZ_JBHSWE010000001.1"/>
</dbReference>
<name>A0ABW1ZUV1_9GAMM</name>
<proteinExistence type="predicted"/>
<dbReference type="InterPro" id="IPR045767">
    <property type="entry name" value="DUF6134"/>
</dbReference>
<feature type="signal peptide" evidence="1">
    <location>
        <begin position="1"/>
        <end position="21"/>
    </location>
</feature>
<reference evidence="3" key="1">
    <citation type="journal article" date="2019" name="Int. J. Syst. Evol. Microbiol.">
        <title>The Global Catalogue of Microorganisms (GCM) 10K type strain sequencing project: providing services to taxonomists for standard genome sequencing and annotation.</title>
        <authorList>
            <consortium name="The Broad Institute Genomics Platform"/>
            <consortium name="The Broad Institute Genome Sequencing Center for Infectious Disease"/>
            <person name="Wu L."/>
            <person name="Ma J."/>
        </authorList>
    </citation>
    <scope>NUCLEOTIDE SEQUENCE [LARGE SCALE GENOMIC DNA]</scope>
    <source>
        <strain evidence="3">NBRC 111756</strain>
    </source>
</reference>
<gene>
    <name evidence="2" type="ORF">ACFQDL_02930</name>
</gene>
<sequence length="241" mass="27543">MNGLKFLPLCSLALLSPGTAAMPELPEKMIFEVRLEGRPVGSHCLRFTESGERLRVEVSMDLQVPLPLWFDYRYRYRATEWWRSGRLDSLYVTIEDGSRQEQIRARRDRDALEVEAQGGHWRLQGDLVTSNHWNPSVLGRSRLLNTLTGRASDLDIEHEGSEALQFGARTLEVERYRLGGDLEDTRVWYDSEGHWRGLEFSARGGSRIRLHPLSPEAVIDASAEPWNRNPLCQDPDGRQSG</sequence>
<keyword evidence="1" id="KW-0732">Signal</keyword>
<accession>A0ABW1ZUV1</accession>
<feature type="chain" id="PRO_5046046601" evidence="1">
    <location>
        <begin position="22"/>
        <end position="241"/>
    </location>
</feature>
<evidence type="ECO:0000256" key="1">
    <source>
        <dbReference type="SAM" id="SignalP"/>
    </source>
</evidence>
<dbReference type="EMBL" id="JBHSWE010000001">
    <property type="protein sequence ID" value="MFC6669179.1"/>
    <property type="molecule type" value="Genomic_DNA"/>
</dbReference>
<dbReference type="Proteomes" id="UP001596422">
    <property type="component" value="Unassembled WGS sequence"/>
</dbReference>
<comment type="caution">
    <text evidence="2">The sequence shown here is derived from an EMBL/GenBank/DDBJ whole genome shotgun (WGS) entry which is preliminary data.</text>
</comment>
<organism evidence="2 3">
    <name type="scientific">Marinobacterium aestuariivivens</name>
    <dbReference type="NCBI Taxonomy" id="1698799"/>
    <lineage>
        <taxon>Bacteria</taxon>
        <taxon>Pseudomonadati</taxon>
        <taxon>Pseudomonadota</taxon>
        <taxon>Gammaproteobacteria</taxon>
        <taxon>Oceanospirillales</taxon>
        <taxon>Oceanospirillaceae</taxon>
        <taxon>Marinobacterium</taxon>
    </lineage>
</organism>
<keyword evidence="3" id="KW-1185">Reference proteome</keyword>
<protein>
    <submittedName>
        <fullName evidence="2">DUF6134 family protein</fullName>
    </submittedName>
</protein>